<dbReference type="EMBL" id="JAUCGM010000008">
    <property type="protein sequence ID" value="MDM8561836.1"/>
    <property type="molecule type" value="Genomic_DNA"/>
</dbReference>
<gene>
    <name evidence="1" type="ORF">QUF54_00600</name>
</gene>
<evidence type="ECO:0000313" key="2">
    <source>
        <dbReference type="Proteomes" id="UP001171945"/>
    </source>
</evidence>
<dbReference type="Proteomes" id="UP001171945">
    <property type="component" value="Unassembled WGS sequence"/>
</dbReference>
<reference evidence="1" key="1">
    <citation type="submission" date="2023-06" db="EMBL/GenBank/DDBJ databases">
        <title>Uncultivated large filamentous bacteria from sulfidic sediments reveal new species and different genomic features in energy metabolism and defense.</title>
        <authorList>
            <person name="Fonseca A."/>
        </authorList>
    </citation>
    <scope>NUCLEOTIDE SEQUENCE</scope>
    <source>
        <strain evidence="1">HSG4</strain>
    </source>
</reference>
<sequence>VAIAYKQDHFLDRATAAIRQYHRILILDQEQNLILQVSVSGGKIEYQGITFTLKQIRTACNRVYTLKVEITQKLTEQNLAKLLAQIPAHLEAKIKALQQQEEQYWDKLSLLNTIDLKFFEGYKCAHFNFYKVVNINFQTQAQMNDWISAWIERVETAIAAPSLADVSTKKILGLIACSPKYGTQTYAKWLCNSKEKTLENKNLDKTFRAALGNNTIVAIVAKIEAYIDYQWLTIITMGIHKLPVLILTKKGKKVLQRLEQKKIKTVATQSVKVIEAHSHIYWLKQIQQQGHIAYVNFLNTPQSIANIAIWTKDEIVAMQQLLNERLKAWQVLAKWKLSKHPIKYKPLQRLLSSEA</sequence>
<organism evidence="1 2">
    <name type="scientific">Candidatus Marithioploca araucensis</name>
    <dbReference type="NCBI Taxonomy" id="70273"/>
    <lineage>
        <taxon>Bacteria</taxon>
        <taxon>Pseudomonadati</taxon>
        <taxon>Pseudomonadota</taxon>
        <taxon>Gammaproteobacteria</taxon>
        <taxon>Thiotrichales</taxon>
        <taxon>Thiotrichaceae</taxon>
        <taxon>Candidatus Marithioploca</taxon>
    </lineage>
</organism>
<proteinExistence type="predicted"/>
<feature type="non-terminal residue" evidence="1">
    <location>
        <position position="1"/>
    </location>
</feature>
<keyword evidence="2" id="KW-1185">Reference proteome</keyword>
<comment type="caution">
    <text evidence="1">The sequence shown here is derived from an EMBL/GenBank/DDBJ whole genome shotgun (WGS) entry which is preliminary data.</text>
</comment>
<protein>
    <submittedName>
        <fullName evidence="1">Uncharacterized protein</fullName>
    </submittedName>
</protein>
<accession>A0ABT7VQ91</accession>
<name>A0ABT7VQ91_9GAMM</name>
<evidence type="ECO:0000313" key="1">
    <source>
        <dbReference type="EMBL" id="MDM8561836.1"/>
    </source>
</evidence>